<protein>
    <submittedName>
        <fullName evidence="2">Lysophospholipase L1</fullName>
    </submittedName>
</protein>
<dbReference type="InterPro" id="IPR036514">
    <property type="entry name" value="SGNH_hydro_sf"/>
</dbReference>
<dbReference type="GO" id="GO:0016788">
    <property type="term" value="F:hydrolase activity, acting on ester bonds"/>
    <property type="evidence" value="ECO:0007669"/>
    <property type="project" value="UniProtKB-ARBA"/>
</dbReference>
<accession>A0A1T4W3E0</accession>
<evidence type="ECO:0000313" key="2">
    <source>
        <dbReference type="EMBL" id="SKA71780.1"/>
    </source>
</evidence>
<dbReference type="SUPFAM" id="SSF52266">
    <property type="entry name" value="SGNH hydrolase"/>
    <property type="match status" value="1"/>
</dbReference>
<dbReference type="AlphaFoldDB" id="A0A1T4W3E0"/>
<evidence type="ECO:0000259" key="1">
    <source>
        <dbReference type="Pfam" id="PF13472"/>
    </source>
</evidence>
<dbReference type="Gene3D" id="3.40.50.1110">
    <property type="entry name" value="SGNH hydrolase"/>
    <property type="match status" value="1"/>
</dbReference>
<gene>
    <name evidence="2" type="ORF">SAMN02745704_00204</name>
</gene>
<keyword evidence="3" id="KW-1185">Reference proteome</keyword>
<name>A0A1T4W3E0_9BACT</name>
<proteinExistence type="predicted"/>
<dbReference type="InterPro" id="IPR051532">
    <property type="entry name" value="Ester_Hydrolysis_Enzymes"/>
</dbReference>
<dbReference type="OrthoDB" id="5196031at2"/>
<dbReference type="Proteomes" id="UP000190027">
    <property type="component" value="Unassembled WGS sequence"/>
</dbReference>
<evidence type="ECO:0000313" key="3">
    <source>
        <dbReference type="Proteomes" id="UP000190027"/>
    </source>
</evidence>
<dbReference type="RefSeq" id="WP_078715789.1">
    <property type="nucleotide sequence ID" value="NZ_FUYC01000001.1"/>
</dbReference>
<reference evidence="2 3" key="1">
    <citation type="submission" date="2017-02" db="EMBL/GenBank/DDBJ databases">
        <authorList>
            <person name="Peterson S.W."/>
        </authorList>
    </citation>
    <scope>NUCLEOTIDE SEQUENCE [LARGE SCALE GENOMIC DNA]</scope>
    <source>
        <strain evidence="2 3">DSM 16080</strain>
    </source>
</reference>
<feature type="domain" description="SGNH hydrolase-type esterase" evidence="1">
    <location>
        <begin position="5"/>
        <end position="174"/>
    </location>
</feature>
<organism evidence="2 3">
    <name type="scientific">Paucidesulfovibrio gracilis DSM 16080</name>
    <dbReference type="NCBI Taxonomy" id="1121449"/>
    <lineage>
        <taxon>Bacteria</taxon>
        <taxon>Pseudomonadati</taxon>
        <taxon>Thermodesulfobacteriota</taxon>
        <taxon>Desulfovibrionia</taxon>
        <taxon>Desulfovibrionales</taxon>
        <taxon>Desulfovibrionaceae</taxon>
        <taxon>Paucidesulfovibrio</taxon>
    </lineage>
</organism>
<dbReference type="InterPro" id="IPR013830">
    <property type="entry name" value="SGNH_hydro"/>
</dbReference>
<dbReference type="Pfam" id="PF13472">
    <property type="entry name" value="Lipase_GDSL_2"/>
    <property type="match status" value="1"/>
</dbReference>
<sequence>MIICCFGDSLTLGVGDSSGLGWPGRLAQRLGADLTKTTLYNLGVRADTSVRLGQRWMAEALARSNNATDTRLVFCVGTADVAQHVPPKDSTRACTDILRRSGEVGSHLLITPPPMADPDKNARLGALAAQFRTVTERHGAACFDLFSALVENRTYRHALERGDGVHPDDRGHELLAATLASWPPLAALFLGSS</sequence>
<dbReference type="STRING" id="1121449.SAMN02745704_00204"/>
<dbReference type="EMBL" id="FUYC01000001">
    <property type="protein sequence ID" value="SKA71780.1"/>
    <property type="molecule type" value="Genomic_DNA"/>
</dbReference>
<dbReference type="PANTHER" id="PTHR30383">
    <property type="entry name" value="THIOESTERASE 1/PROTEASE 1/LYSOPHOSPHOLIPASE L1"/>
    <property type="match status" value="1"/>
</dbReference>